<organism evidence="3 4">
    <name type="scientific">Actinomadura rubrobrunea</name>
    <dbReference type="NCBI Taxonomy" id="115335"/>
    <lineage>
        <taxon>Bacteria</taxon>
        <taxon>Bacillati</taxon>
        <taxon>Actinomycetota</taxon>
        <taxon>Actinomycetes</taxon>
        <taxon>Streptosporangiales</taxon>
        <taxon>Thermomonosporaceae</taxon>
        <taxon>Actinomadura</taxon>
    </lineage>
</organism>
<keyword evidence="2" id="KW-1133">Transmembrane helix</keyword>
<name>A0A9W6PUY9_9ACTN</name>
<feature type="transmembrane region" description="Helical" evidence="2">
    <location>
        <begin position="96"/>
        <end position="116"/>
    </location>
</feature>
<gene>
    <name evidence="3" type="ORF">Arub01_31440</name>
</gene>
<accession>A0A9W6PUY9</accession>
<proteinExistence type="predicted"/>
<dbReference type="AlphaFoldDB" id="A0A9W6PUY9"/>
<dbReference type="EMBL" id="BSRZ01000007">
    <property type="protein sequence ID" value="GLW64900.1"/>
    <property type="molecule type" value="Genomic_DNA"/>
</dbReference>
<reference evidence="3" key="1">
    <citation type="submission" date="2023-02" db="EMBL/GenBank/DDBJ databases">
        <title>Actinomadura rubrobrunea NBRC 14622.</title>
        <authorList>
            <person name="Ichikawa N."/>
            <person name="Sato H."/>
            <person name="Tonouchi N."/>
        </authorList>
    </citation>
    <scope>NUCLEOTIDE SEQUENCE</scope>
    <source>
        <strain evidence="3">NBRC 14622</strain>
    </source>
</reference>
<evidence type="ECO:0008006" key="5">
    <source>
        <dbReference type="Google" id="ProtNLM"/>
    </source>
</evidence>
<comment type="caution">
    <text evidence="3">The sequence shown here is derived from an EMBL/GenBank/DDBJ whole genome shotgun (WGS) entry which is preliminary data.</text>
</comment>
<keyword evidence="4" id="KW-1185">Reference proteome</keyword>
<keyword evidence="2" id="KW-0472">Membrane</keyword>
<evidence type="ECO:0000256" key="1">
    <source>
        <dbReference type="SAM" id="MobiDB-lite"/>
    </source>
</evidence>
<sequence length="179" mass="19747">MRTEEKRPTMTRAAARGLVAAMAMTGVRTLTAAVGGREKSPPQAIFEKHAPERFRRMPRRRREAVTELTHWIYGAAGGAVFGLLPRRVRLHRAAGPVYGLSIWLAFELGIAPLLGVRHARERPALWRAVVAADHILYGIVVAGWLAPEPSLPPSAENKDRGEFAQPERPPAAAERARRV</sequence>
<evidence type="ECO:0000313" key="3">
    <source>
        <dbReference type="EMBL" id="GLW64900.1"/>
    </source>
</evidence>
<keyword evidence="2" id="KW-0812">Transmembrane</keyword>
<dbReference type="Proteomes" id="UP001165124">
    <property type="component" value="Unassembled WGS sequence"/>
</dbReference>
<feature type="transmembrane region" description="Helical" evidence="2">
    <location>
        <begin position="128"/>
        <end position="146"/>
    </location>
</feature>
<feature type="transmembrane region" description="Helical" evidence="2">
    <location>
        <begin position="64"/>
        <end position="84"/>
    </location>
</feature>
<evidence type="ECO:0000256" key="2">
    <source>
        <dbReference type="SAM" id="Phobius"/>
    </source>
</evidence>
<evidence type="ECO:0000313" key="4">
    <source>
        <dbReference type="Proteomes" id="UP001165124"/>
    </source>
</evidence>
<feature type="region of interest" description="Disordered" evidence="1">
    <location>
        <begin position="151"/>
        <end position="179"/>
    </location>
</feature>
<protein>
    <recommendedName>
        <fullName evidence="5">DUF1440 domain-containing protein</fullName>
    </recommendedName>
</protein>